<dbReference type="InterPro" id="IPR029016">
    <property type="entry name" value="GAF-like_dom_sf"/>
</dbReference>
<organism evidence="2 3">
    <name type="scientific">Arthrobacter echini</name>
    <dbReference type="NCBI Taxonomy" id="1529066"/>
    <lineage>
        <taxon>Bacteria</taxon>
        <taxon>Bacillati</taxon>
        <taxon>Actinomycetota</taxon>
        <taxon>Actinomycetes</taxon>
        <taxon>Micrococcales</taxon>
        <taxon>Micrococcaceae</taxon>
        <taxon>Arthrobacter</taxon>
    </lineage>
</organism>
<dbReference type="AlphaFoldDB" id="A0A4S5E9R5"/>
<dbReference type="EMBL" id="SSWH01000001">
    <property type="protein sequence ID" value="THJ68467.1"/>
    <property type="molecule type" value="Genomic_DNA"/>
</dbReference>
<dbReference type="SMART" id="SM00065">
    <property type="entry name" value="GAF"/>
    <property type="match status" value="1"/>
</dbReference>
<evidence type="ECO:0000313" key="2">
    <source>
        <dbReference type="EMBL" id="THJ68467.1"/>
    </source>
</evidence>
<evidence type="ECO:0000313" key="3">
    <source>
        <dbReference type="Proteomes" id="UP000305233"/>
    </source>
</evidence>
<evidence type="ECO:0000259" key="1">
    <source>
        <dbReference type="SMART" id="SM00065"/>
    </source>
</evidence>
<proteinExistence type="predicted"/>
<reference evidence="2 3" key="1">
    <citation type="submission" date="2019-04" db="EMBL/GenBank/DDBJ databases">
        <authorList>
            <person name="Liu Q."/>
            <person name="Xin Y.-H."/>
        </authorList>
    </citation>
    <scope>NUCLEOTIDE SEQUENCE [LARGE SCALE GENOMIC DNA]</scope>
    <source>
        <strain evidence="2 3">AM23</strain>
    </source>
</reference>
<dbReference type="Pfam" id="PF01590">
    <property type="entry name" value="GAF"/>
    <property type="match status" value="1"/>
</dbReference>
<comment type="caution">
    <text evidence="2">The sequence shown here is derived from an EMBL/GenBank/DDBJ whole genome shotgun (WGS) entry which is preliminary data.</text>
</comment>
<dbReference type="SUPFAM" id="SSF55781">
    <property type="entry name" value="GAF domain-like"/>
    <property type="match status" value="1"/>
</dbReference>
<feature type="domain" description="GAF" evidence="1">
    <location>
        <begin position="129"/>
        <end position="271"/>
    </location>
</feature>
<dbReference type="InterPro" id="IPR003018">
    <property type="entry name" value="GAF"/>
</dbReference>
<name>A0A4S5E9R5_9MICC</name>
<dbReference type="PANTHER" id="PTHR43102:SF2">
    <property type="entry name" value="GAF DOMAIN-CONTAINING PROTEIN"/>
    <property type="match status" value="1"/>
</dbReference>
<dbReference type="RefSeq" id="WP_136452569.1">
    <property type="nucleotide sequence ID" value="NZ_SSWH01000001.1"/>
</dbReference>
<gene>
    <name evidence="2" type="ORF">E8P82_00685</name>
</gene>
<sequence>MDQQAQARRITDALSASGVSLDEVWLGYYSIGGRASRVELEAFIRGSLELSMTECDVLGEAVNQLLAEAAGGSAPLIPPCTPDDADVAQESPTDSRRGLGVAGAFLFTEEEQEQERCDAVVRTGLLDTAGEERFDRITREAKEFFHTGSSSITLIDDHRQFLKSATGHTRQNLPRESTFCNVTIRSAGPLIVRDALEDDRFRDNPLVIGAPHTRFYAGYPVRGPGGWTVGTLCVMDKSPREFSSRDGKKLRSLARAVESEINGPSVAPDVA</sequence>
<dbReference type="Proteomes" id="UP000305233">
    <property type="component" value="Unassembled WGS sequence"/>
</dbReference>
<dbReference type="Gene3D" id="3.30.450.40">
    <property type="match status" value="1"/>
</dbReference>
<keyword evidence="3" id="KW-1185">Reference proteome</keyword>
<accession>A0A4S5E9R5</accession>
<dbReference type="PANTHER" id="PTHR43102">
    <property type="entry name" value="SLR1143 PROTEIN"/>
    <property type="match status" value="1"/>
</dbReference>
<dbReference type="OrthoDB" id="9151676at2"/>
<protein>
    <submittedName>
        <fullName evidence="2">GAF domain-containing protein</fullName>
    </submittedName>
</protein>